<dbReference type="Proteomes" id="UP000261166">
    <property type="component" value="Unassembled WGS sequence"/>
</dbReference>
<evidence type="ECO:0000313" key="7">
    <source>
        <dbReference type="Proteomes" id="UP000260812"/>
    </source>
</evidence>
<evidence type="ECO:0000259" key="4">
    <source>
        <dbReference type="Pfam" id="PF00005"/>
    </source>
</evidence>
<dbReference type="OrthoDB" id="2050444at2"/>
<sequence length="98" mass="10822">MIKFSDVTKAYQTDEPVLAHCSLSVPEGSVYALVGKNGAGKSTLLKLAAGFLCPDYGEICFQDMPVWENREFHMNDYQGAGKELFEKEVLAEMKGDVL</sequence>
<dbReference type="InterPro" id="IPR003439">
    <property type="entry name" value="ABC_transporter-like_ATP-bd"/>
</dbReference>
<evidence type="ECO:0000313" key="5">
    <source>
        <dbReference type="EMBL" id="RGE59802.1"/>
    </source>
</evidence>
<evidence type="ECO:0000256" key="3">
    <source>
        <dbReference type="ARBA" id="ARBA00022840"/>
    </source>
</evidence>
<dbReference type="GeneID" id="97987852"/>
<dbReference type="EMBL" id="QVLV01000008">
    <property type="protein sequence ID" value="RGE59802.1"/>
    <property type="molecule type" value="Genomic_DNA"/>
</dbReference>
<dbReference type="PANTHER" id="PTHR42939">
    <property type="entry name" value="ABC TRANSPORTER ATP-BINDING PROTEIN ALBC-RELATED"/>
    <property type="match status" value="1"/>
</dbReference>
<evidence type="ECO:0000256" key="1">
    <source>
        <dbReference type="ARBA" id="ARBA00022448"/>
    </source>
</evidence>
<dbReference type="GO" id="GO:0005524">
    <property type="term" value="F:ATP binding"/>
    <property type="evidence" value="ECO:0007669"/>
    <property type="project" value="UniProtKB-KW"/>
</dbReference>
<dbReference type="AlphaFoldDB" id="A0A3E3I409"/>
<reference evidence="5 8" key="1">
    <citation type="submission" date="2018-08" db="EMBL/GenBank/DDBJ databases">
        <title>A genome reference for cultivated species of the human gut microbiota.</title>
        <authorList>
            <person name="Zou Y."/>
            <person name="Xue W."/>
            <person name="Luo G."/>
        </authorList>
    </citation>
    <scope>NUCLEOTIDE SEQUENCE [LARGE SCALE GENOMIC DNA]</scope>
    <source>
        <strain evidence="6 8">AF26-4BH</strain>
        <strain evidence="5">TF05-5AC</strain>
    </source>
</reference>
<dbReference type="PANTHER" id="PTHR42939:SF1">
    <property type="entry name" value="ABC TRANSPORTER ATP-BINDING PROTEIN ALBC-RELATED"/>
    <property type="match status" value="1"/>
</dbReference>
<name>A0A3E3I409_9FIRM</name>
<dbReference type="RefSeq" id="WP_025491647.1">
    <property type="nucleotide sequence ID" value="NZ_CALBAU010000220.1"/>
</dbReference>
<dbReference type="Pfam" id="PF00005">
    <property type="entry name" value="ABC_tran"/>
    <property type="match status" value="1"/>
</dbReference>
<comment type="caution">
    <text evidence="5">The sequence shown here is derived from an EMBL/GenBank/DDBJ whole genome shotgun (WGS) entry which is preliminary data.</text>
</comment>
<keyword evidence="2" id="KW-0547">Nucleotide-binding</keyword>
<evidence type="ECO:0000313" key="8">
    <source>
        <dbReference type="Proteomes" id="UP000261166"/>
    </source>
</evidence>
<dbReference type="InterPro" id="IPR051782">
    <property type="entry name" value="ABC_Transporter_VariousFunc"/>
</dbReference>
<organism evidence="5 7">
    <name type="scientific">Eisenbergiella massiliensis</name>
    <dbReference type="NCBI Taxonomy" id="1720294"/>
    <lineage>
        <taxon>Bacteria</taxon>
        <taxon>Bacillati</taxon>
        <taxon>Bacillota</taxon>
        <taxon>Clostridia</taxon>
        <taxon>Lachnospirales</taxon>
        <taxon>Lachnospiraceae</taxon>
        <taxon>Eisenbergiella</taxon>
    </lineage>
</organism>
<dbReference type="GO" id="GO:0016887">
    <property type="term" value="F:ATP hydrolysis activity"/>
    <property type="evidence" value="ECO:0007669"/>
    <property type="project" value="InterPro"/>
</dbReference>
<gene>
    <name evidence="6" type="ORF">DWY69_12485</name>
    <name evidence="5" type="ORF">DXC51_13465</name>
</gene>
<keyword evidence="3 5" id="KW-0067">ATP-binding</keyword>
<keyword evidence="1" id="KW-0813">Transport</keyword>
<accession>A0A3E3I409</accession>
<dbReference type="Proteomes" id="UP000260812">
    <property type="component" value="Unassembled WGS sequence"/>
</dbReference>
<dbReference type="InterPro" id="IPR027417">
    <property type="entry name" value="P-loop_NTPase"/>
</dbReference>
<keyword evidence="7" id="KW-1185">Reference proteome</keyword>
<dbReference type="SUPFAM" id="SSF52540">
    <property type="entry name" value="P-loop containing nucleoside triphosphate hydrolases"/>
    <property type="match status" value="1"/>
</dbReference>
<dbReference type="EMBL" id="QVLU01000010">
    <property type="protein sequence ID" value="RGE71422.1"/>
    <property type="molecule type" value="Genomic_DNA"/>
</dbReference>
<proteinExistence type="predicted"/>
<evidence type="ECO:0000256" key="2">
    <source>
        <dbReference type="ARBA" id="ARBA00022741"/>
    </source>
</evidence>
<dbReference type="Gene3D" id="3.40.50.300">
    <property type="entry name" value="P-loop containing nucleotide triphosphate hydrolases"/>
    <property type="match status" value="1"/>
</dbReference>
<feature type="domain" description="ABC transporter" evidence="4">
    <location>
        <begin position="19"/>
        <end position="68"/>
    </location>
</feature>
<protein>
    <submittedName>
        <fullName evidence="5">ATP-binding cassette domain-containing protein</fullName>
    </submittedName>
</protein>
<evidence type="ECO:0000313" key="6">
    <source>
        <dbReference type="EMBL" id="RGE71422.1"/>
    </source>
</evidence>